<dbReference type="InterPro" id="IPR052016">
    <property type="entry name" value="Bact_Sigma-Reg"/>
</dbReference>
<dbReference type="PANTHER" id="PTHR43156">
    <property type="entry name" value="STAGE II SPORULATION PROTEIN E-RELATED"/>
    <property type="match status" value="1"/>
</dbReference>
<dbReference type="SUPFAM" id="SSF81606">
    <property type="entry name" value="PP2C-like"/>
    <property type="match status" value="1"/>
</dbReference>
<reference evidence="3 4" key="1">
    <citation type="submission" date="2012-01" db="EMBL/GenBank/DDBJ databases">
        <title>Improved High-Quality Draft sequence of Saccharomonospora xinjiangensis XJ-54.</title>
        <authorList>
            <consortium name="US DOE Joint Genome Institute"/>
            <person name="Lucas S."/>
            <person name="Han J."/>
            <person name="Lapidus A."/>
            <person name="Cheng J.-F."/>
            <person name="Goodwin L."/>
            <person name="Pitluck S."/>
            <person name="Peters L."/>
            <person name="Mikhailova N."/>
            <person name="Teshima H."/>
            <person name="Detter J.C."/>
            <person name="Han C."/>
            <person name="Tapia R."/>
            <person name="Land M."/>
            <person name="Hauser L."/>
            <person name="Kyrpides N."/>
            <person name="Ivanova N."/>
            <person name="Pagani I."/>
            <person name="Brambilla E.-M."/>
            <person name="Klenk H.-P."/>
            <person name="Woyke T."/>
        </authorList>
    </citation>
    <scope>NUCLEOTIDE SEQUENCE [LARGE SCALE GENOMIC DNA]</scope>
    <source>
        <strain evidence="3 4">XJ-54</strain>
    </source>
</reference>
<evidence type="ECO:0000259" key="2">
    <source>
        <dbReference type="SMART" id="SM00331"/>
    </source>
</evidence>
<gene>
    <name evidence="3" type="ORF">SacxiDRAFT_4368</name>
</gene>
<evidence type="ECO:0000256" key="1">
    <source>
        <dbReference type="ARBA" id="ARBA00022801"/>
    </source>
</evidence>
<dbReference type="AlphaFoldDB" id="I0V8U6"/>
<evidence type="ECO:0000313" key="4">
    <source>
        <dbReference type="Proteomes" id="UP000004691"/>
    </source>
</evidence>
<dbReference type="STRING" id="882086.SacxiDRAFT_4368"/>
<keyword evidence="4" id="KW-1185">Reference proteome</keyword>
<evidence type="ECO:0000313" key="3">
    <source>
        <dbReference type="EMBL" id="EID56549.1"/>
    </source>
</evidence>
<dbReference type="SMART" id="SM00331">
    <property type="entry name" value="PP2C_SIG"/>
    <property type="match status" value="1"/>
</dbReference>
<name>I0V8U6_9PSEU</name>
<dbReference type="InterPro" id="IPR001932">
    <property type="entry name" value="PPM-type_phosphatase-like_dom"/>
</dbReference>
<dbReference type="Gene3D" id="3.60.40.10">
    <property type="entry name" value="PPM-type phosphatase domain"/>
    <property type="match status" value="1"/>
</dbReference>
<dbReference type="InterPro" id="IPR036457">
    <property type="entry name" value="PPM-type-like_dom_sf"/>
</dbReference>
<dbReference type="eggNOG" id="COG2208">
    <property type="taxonomic scope" value="Bacteria"/>
</dbReference>
<organism evidence="3 4">
    <name type="scientific">Saccharomonospora xinjiangensis XJ-54</name>
    <dbReference type="NCBI Taxonomy" id="882086"/>
    <lineage>
        <taxon>Bacteria</taxon>
        <taxon>Bacillati</taxon>
        <taxon>Actinomycetota</taxon>
        <taxon>Actinomycetes</taxon>
        <taxon>Pseudonocardiales</taxon>
        <taxon>Pseudonocardiaceae</taxon>
        <taxon>Saccharomonospora</taxon>
    </lineage>
</organism>
<feature type="domain" description="PPM-type phosphatase" evidence="2">
    <location>
        <begin position="181"/>
        <end position="402"/>
    </location>
</feature>
<dbReference type="GO" id="GO:0016791">
    <property type="term" value="F:phosphatase activity"/>
    <property type="evidence" value="ECO:0007669"/>
    <property type="project" value="TreeGrafter"/>
</dbReference>
<dbReference type="Proteomes" id="UP000004691">
    <property type="component" value="Unassembled WGS sequence"/>
</dbReference>
<sequence length="420" mass="45396">MERLRDTYRGDVTATWFTALSDVIDRAHLAGGEDLATIVDDAVAGLGMAARPYLVDLPQRHLRSLDGGDPVPIGSTVAGRAFRLVEILPVKDRRTGRPALWVPMLDGAHRLGVLYLVLPEDADADDPGLHQCCWALGGALGQTVMSKLAQSDTLNRLRRPRPLSASAELLWQLLPPQTFATPDMTVSAVVEYYDEAGGDGFDYDSSGGVGYVAAFDATGHDLQAGLVCSTALAATRHARRLGCDLSEIATRADEVVRANTSHSRFSTAVLMQLDFATGVLTYINAGHPPPVLLRSGRMAKELVHGRRLPLGLQHLDTGNPAPPPASERLQRGDRLLLYTDGVTEARNTRGEHFGLARLVDTVERHNAAGLPAPETLRRVTHAVLDHQEGRLSDDATLLLMEWPTPAHPRLLPAAQARAPH</sequence>
<protein>
    <submittedName>
        <fullName evidence="3">Stage II sporulation protein E (SpoIIE)</fullName>
    </submittedName>
</protein>
<keyword evidence="1" id="KW-0378">Hydrolase</keyword>
<dbReference type="HOGENOM" id="CLU_043255_1_0_11"/>
<dbReference type="EMBL" id="JH636049">
    <property type="protein sequence ID" value="EID56549.1"/>
    <property type="molecule type" value="Genomic_DNA"/>
</dbReference>
<proteinExistence type="predicted"/>
<accession>I0V8U6</accession>
<dbReference type="PANTHER" id="PTHR43156:SF2">
    <property type="entry name" value="STAGE II SPORULATION PROTEIN E"/>
    <property type="match status" value="1"/>
</dbReference>
<dbReference type="Pfam" id="PF07228">
    <property type="entry name" value="SpoIIE"/>
    <property type="match status" value="1"/>
</dbReference>